<evidence type="ECO:0000256" key="2">
    <source>
        <dbReference type="ARBA" id="ARBA00022490"/>
    </source>
</evidence>
<dbReference type="GO" id="GO:0004424">
    <property type="term" value="F:imidazoleglycerol-phosphate dehydratase activity"/>
    <property type="evidence" value="ECO:0007669"/>
    <property type="project" value="UniProtKB-UniRule"/>
</dbReference>
<dbReference type="EMBL" id="LKHV02000001">
    <property type="protein sequence ID" value="MCS5708110.1"/>
    <property type="molecule type" value="Genomic_DNA"/>
</dbReference>
<name>A0A0Q9YCN9_9GAMM</name>
<dbReference type="EMBL" id="LKHV01000007">
    <property type="protein sequence ID" value="KRG18347.1"/>
    <property type="molecule type" value="Genomic_DNA"/>
</dbReference>
<dbReference type="STRING" id="437022.CC99x_01559"/>
<comment type="pathway">
    <text evidence="10">Amino-acid biosynthesis; L-histidine biosynthesis; L-histidine from 5-phospho-alpha-D-ribose 1-diphosphate: step 8/9.</text>
</comment>
<dbReference type="SUPFAM" id="SSF56784">
    <property type="entry name" value="HAD-like"/>
    <property type="match status" value="1"/>
</dbReference>
<evidence type="ECO:0000256" key="3">
    <source>
        <dbReference type="ARBA" id="ARBA00022605"/>
    </source>
</evidence>
<keyword evidence="8 10" id="KW-0456">Lyase</keyword>
<feature type="active site" description="Proton donor" evidence="10">
    <location>
        <position position="12"/>
    </location>
</feature>
<evidence type="ECO:0000313" key="13">
    <source>
        <dbReference type="Proteomes" id="UP000051494"/>
    </source>
</evidence>
<comment type="catalytic activity">
    <reaction evidence="10">
        <text>L-histidinol phosphate + H2O = L-histidinol + phosphate</text>
        <dbReference type="Rhea" id="RHEA:14465"/>
        <dbReference type="ChEBI" id="CHEBI:15377"/>
        <dbReference type="ChEBI" id="CHEBI:43474"/>
        <dbReference type="ChEBI" id="CHEBI:57699"/>
        <dbReference type="ChEBI" id="CHEBI:57980"/>
        <dbReference type="EC" id="3.1.3.15"/>
    </reaction>
</comment>
<organism evidence="11">
    <name type="scientific">Candidatus Berkiella cookevillensis</name>
    <dbReference type="NCBI Taxonomy" id="437022"/>
    <lineage>
        <taxon>Bacteria</taxon>
        <taxon>Pseudomonadati</taxon>
        <taxon>Pseudomonadota</taxon>
        <taxon>Gammaproteobacteria</taxon>
        <taxon>Candidatus Berkiellales</taxon>
        <taxon>Candidatus Berkiellaceae</taxon>
        <taxon>Candidatus Berkiella</taxon>
    </lineage>
</organism>
<feature type="active site" description="Nucleophile" evidence="10">
    <location>
        <position position="10"/>
    </location>
</feature>
<dbReference type="GO" id="GO:0000105">
    <property type="term" value="P:L-histidine biosynthetic process"/>
    <property type="evidence" value="ECO:0007669"/>
    <property type="project" value="UniProtKB-UniRule"/>
</dbReference>
<dbReference type="Gene3D" id="3.40.50.1000">
    <property type="entry name" value="HAD superfamily/HAD-like"/>
    <property type="match status" value="1"/>
</dbReference>
<dbReference type="NCBIfam" id="NF002111">
    <property type="entry name" value="PRK00951.2-1"/>
    <property type="match status" value="1"/>
</dbReference>
<keyword evidence="7 10" id="KW-0368">Histidine biosynthesis</keyword>
<feature type="binding site" evidence="10">
    <location>
        <position position="101"/>
    </location>
    <ligand>
        <name>Zn(2+)</name>
        <dbReference type="ChEBI" id="CHEBI:29105"/>
    </ligand>
</feature>
<dbReference type="PROSITE" id="PS00955">
    <property type="entry name" value="IGP_DEHYDRATASE_2"/>
    <property type="match status" value="1"/>
</dbReference>
<feature type="region of interest" description="Histidinol-phosphatase" evidence="10">
    <location>
        <begin position="1"/>
        <end position="167"/>
    </location>
</feature>
<evidence type="ECO:0000256" key="7">
    <source>
        <dbReference type="ARBA" id="ARBA00023102"/>
    </source>
</evidence>
<dbReference type="OrthoDB" id="9790411at2"/>
<proteinExistence type="inferred from homology"/>
<evidence type="ECO:0000256" key="8">
    <source>
        <dbReference type="ARBA" id="ARBA00023239"/>
    </source>
</evidence>
<dbReference type="Pfam" id="PF00475">
    <property type="entry name" value="IGPD"/>
    <property type="match status" value="1"/>
</dbReference>
<sequence length="356" mass="39889">MKQKKILFIDRDGTLIKEPQDYQVDCIDKLDFMPNVISSLQRLSQAGFLLVLVSNQDGLGSASFPMENFECVQTLMLRVFSSQNIYFADIKICPHFAKDGCSCRKPQVGLLMDYLVNQIIDRENSYVIGDRNTDLELAQNMGINGIQIGSEKYPDWLEIANFIINKPRQAVVQRKSNETEIKIRILLDANKERIIQTGLPFFDHMLEQLAQHGDFGINASVKGDIQVDEHHTVEDTALVLGQALKQALGDKYGIGRYGFVLPMDEAQSQVSIDICGRPYFVFDGKFNRETVGDFATELVPHFFQSLSQSLGAAIHINVRGDNAHHMVESIFKSVGRCLRQAITRSSAGIPSTKGIL</sequence>
<dbReference type="Proteomes" id="UP000051494">
    <property type="component" value="Unassembled WGS sequence"/>
</dbReference>
<reference evidence="12" key="3">
    <citation type="submission" date="2021-06" db="EMBL/GenBank/DDBJ databases">
        <title>Genomic Description and Analysis of Intracellular Bacteria, Candidatus Berkiella cookevillensis and Candidatus Berkiella aquae.</title>
        <authorList>
            <person name="Kidane D.T."/>
            <person name="Mehari Y.T."/>
            <person name="Rice F.C."/>
            <person name="Arivett B.A."/>
            <person name="Farone A.L."/>
            <person name="Berk S.G."/>
            <person name="Farone M.B."/>
        </authorList>
    </citation>
    <scope>NUCLEOTIDE SEQUENCE</scope>
    <source>
        <strain evidence="12">CC99</strain>
    </source>
</reference>
<dbReference type="RefSeq" id="WP_057624651.1">
    <property type="nucleotide sequence ID" value="NZ_LKHV02000001.1"/>
</dbReference>
<dbReference type="InterPro" id="IPR036412">
    <property type="entry name" value="HAD-like_sf"/>
</dbReference>
<dbReference type="InterPro" id="IPR020565">
    <property type="entry name" value="ImidazoleglycerP_deHydtase_CS"/>
</dbReference>
<keyword evidence="9 10" id="KW-0511">Multifunctional enzyme</keyword>
<protein>
    <recommendedName>
        <fullName evidence="10">Histidine biosynthesis bifunctional protein HisB</fullName>
    </recommendedName>
    <domain>
        <recommendedName>
            <fullName evidence="10">Histidinol-phosphatase</fullName>
            <ecNumber evidence="10">3.1.3.15</ecNumber>
        </recommendedName>
    </domain>
    <domain>
        <recommendedName>
            <fullName evidence="10">Imidazoleglycerol-phosphate dehydratase</fullName>
            <shortName evidence="10">IGPD</shortName>
            <ecNumber evidence="10">4.2.1.19</ecNumber>
        </recommendedName>
    </domain>
</protein>
<dbReference type="GO" id="GO:0004401">
    <property type="term" value="F:histidinol-phosphatase activity"/>
    <property type="evidence" value="ECO:0007669"/>
    <property type="project" value="UniProtKB-UniRule"/>
</dbReference>
<dbReference type="EC" id="3.1.3.15" evidence="10"/>
<dbReference type="NCBIfam" id="TIGR01662">
    <property type="entry name" value="HAD-SF-IIIA"/>
    <property type="match status" value="1"/>
</dbReference>
<keyword evidence="10" id="KW-0862">Zinc</keyword>
<gene>
    <name evidence="10 11" type="primary">hisB</name>
    <name evidence="12" type="ORF">CC99x_004250</name>
    <name evidence="11" type="ORF">CC99x_01559</name>
</gene>
<comment type="similarity">
    <text evidence="10">In the N-terminal section; belongs to the histidinol-phosphatase family.</text>
</comment>
<accession>A0A0Q9YCN9</accession>
<dbReference type="AlphaFoldDB" id="A0A0Q9YCN9"/>
<dbReference type="InterPro" id="IPR000807">
    <property type="entry name" value="ImidazoleglycerolP_deHydtase"/>
</dbReference>
<dbReference type="SUPFAM" id="SSF54211">
    <property type="entry name" value="Ribosomal protein S5 domain 2-like"/>
    <property type="match status" value="2"/>
</dbReference>
<dbReference type="Gene3D" id="3.30.230.40">
    <property type="entry name" value="Imidazole glycerol phosphate dehydratase, domain 1"/>
    <property type="match status" value="2"/>
</dbReference>
<dbReference type="GO" id="GO:0046872">
    <property type="term" value="F:metal ion binding"/>
    <property type="evidence" value="ECO:0007669"/>
    <property type="project" value="UniProtKB-KW"/>
</dbReference>
<keyword evidence="13" id="KW-1185">Reference proteome</keyword>
<feature type="binding site" evidence="10">
    <location>
        <position position="95"/>
    </location>
    <ligand>
        <name>Zn(2+)</name>
        <dbReference type="ChEBI" id="CHEBI:29105"/>
    </ligand>
</feature>
<evidence type="ECO:0000256" key="10">
    <source>
        <dbReference type="HAMAP-Rule" id="MF_01022"/>
    </source>
</evidence>
<dbReference type="PROSITE" id="PS00954">
    <property type="entry name" value="IGP_DEHYDRATASE_1"/>
    <property type="match status" value="1"/>
</dbReference>
<evidence type="ECO:0000256" key="4">
    <source>
        <dbReference type="ARBA" id="ARBA00022723"/>
    </source>
</evidence>
<feature type="binding site" evidence="10">
    <location>
        <position position="12"/>
    </location>
    <ligand>
        <name>Mg(2+)</name>
        <dbReference type="ChEBI" id="CHEBI:18420"/>
    </ligand>
</feature>
<keyword evidence="2 10" id="KW-0963">Cytoplasm</keyword>
<feature type="binding site" evidence="10">
    <location>
        <position position="93"/>
    </location>
    <ligand>
        <name>Zn(2+)</name>
        <dbReference type="ChEBI" id="CHEBI:29105"/>
    </ligand>
</feature>
<evidence type="ECO:0000313" key="12">
    <source>
        <dbReference type="EMBL" id="MCS5708110.1"/>
    </source>
</evidence>
<dbReference type="GO" id="GO:0005737">
    <property type="term" value="C:cytoplasm"/>
    <property type="evidence" value="ECO:0007669"/>
    <property type="project" value="UniProtKB-SubCell"/>
</dbReference>
<keyword evidence="3 10" id="KW-0028">Amino-acid biosynthesis</keyword>
<feature type="binding site" evidence="10">
    <location>
        <position position="103"/>
    </location>
    <ligand>
        <name>Zn(2+)</name>
        <dbReference type="ChEBI" id="CHEBI:29105"/>
    </ligand>
</feature>
<dbReference type="HAMAP" id="MF_01022">
    <property type="entry name" value="Bifunc_HisB"/>
    <property type="match status" value="1"/>
</dbReference>
<comment type="pathway">
    <text evidence="1 10">Amino-acid biosynthesis; L-histidine biosynthesis; L-histidine from 5-phospho-alpha-D-ribose 1-diphosphate: step 6/9.</text>
</comment>
<dbReference type="InterPro" id="IPR005954">
    <property type="entry name" value="HisB_N"/>
</dbReference>
<dbReference type="InterPro" id="IPR020566">
    <property type="entry name" value="His_synth_bifunc_HisB"/>
</dbReference>
<dbReference type="InterPro" id="IPR038494">
    <property type="entry name" value="IGPD_sf"/>
</dbReference>
<dbReference type="FunFam" id="3.30.230.40:FF:000001">
    <property type="entry name" value="Imidazoleglycerol-phosphate dehydratase HisB"/>
    <property type="match status" value="1"/>
</dbReference>
<comment type="subcellular location">
    <subcellularLocation>
        <location evidence="10">Cytoplasm</location>
    </subcellularLocation>
</comment>
<dbReference type="FunFam" id="3.30.230.40:FF:000003">
    <property type="entry name" value="Imidazoleglycerol-phosphate dehydratase HisB"/>
    <property type="match status" value="1"/>
</dbReference>
<evidence type="ECO:0000313" key="11">
    <source>
        <dbReference type="EMBL" id="KRG18347.1"/>
    </source>
</evidence>
<comment type="similarity">
    <text evidence="10">In the C-terminal section; belongs to the imidazoleglycerol-phosphate dehydratase family.</text>
</comment>
<keyword evidence="4 10" id="KW-0479">Metal-binding</keyword>
<dbReference type="InterPro" id="IPR020568">
    <property type="entry name" value="Ribosomal_Su5_D2-typ_SF"/>
</dbReference>
<dbReference type="InterPro" id="IPR023214">
    <property type="entry name" value="HAD_sf"/>
</dbReference>
<keyword evidence="5 10" id="KW-0378">Hydrolase</keyword>
<dbReference type="HAMAP" id="MF_00076">
    <property type="entry name" value="HisB"/>
    <property type="match status" value="1"/>
</dbReference>
<reference evidence="12" key="2">
    <citation type="journal article" date="2016" name="Genome Announc.">
        <title>Draft Genome Sequences of Two Novel Amoeba-Resistant Intranuclear Bacteria, 'Candidatus Berkiella cookevillensis' and 'Candidatus Berkiella aquae'.</title>
        <authorList>
            <person name="Mehari Y.T."/>
            <person name="Arivett B.A."/>
            <person name="Farone A.L."/>
            <person name="Gunderson J.H."/>
            <person name="Farone M.B."/>
        </authorList>
    </citation>
    <scope>NUCLEOTIDE SEQUENCE</scope>
    <source>
        <strain evidence="12">CC99</strain>
    </source>
</reference>
<evidence type="ECO:0000256" key="6">
    <source>
        <dbReference type="ARBA" id="ARBA00022842"/>
    </source>
</evidence>
<feature type="binding site" evidence="10">
    <location>
        <position position="10"/>
    </location>
    <ligand>
        <name>Mg(2+)</name>
        <dbReference type="ChEBI" id="CHEBI:18420"/>
    </ligand>
</feature>
<dbReference type="UniPathway" id="UPA00031">
    <property type="reaction ID" value="UER00011"/>
</dbReference>
<comment type="cofactor">
    <cofactor evidence="10">
        <name>Zn(2+)</name>
        <dbReference type="ChEBI" id="CHEBI:29105"/>
    </cofactor>
</comment>
<dbReference type="PATRIC" id="fig|1590042.3.peg.1583"/>
<dbReference type="CDD" id="cd07914">
    <property type="entry name" value="IGPD"/>
    <property type="match status" value="1"/>
</dbReference>
<comment type="caution">
    <text evidence="11">The sequence shown here is derived from an EMBL/GenBank/DDBJ whole genome shotgun (WGS) entry which is preliminary data.</text>
</comment>
<comment type="cofactor">
    <cofactor evidence="10">
        <name>Mg(2+)</name>
        <dbReference type="ChEBI" id="CHEBI:18420"/>
    </cofactor>
</comment>
<dbReference type="InterPro" id="IPR006549">
    <property type="entry name" value="HAD-SF_hydro_IIIA"/>
</dbReference>
<dbReference type="NCBIfam" id="TIGR01261">
    <property type="entry name" value="hisB_Nterm"/>
    <property type="match status" value="1"/>
</dbReference>
<reference evidence="11" key="1">
    <citation type="submission" date="2015-09" db="EMBL/GenBank/DDBJ databases">
        <title>Draft Genome Sequences of Two Novel Amoeba-resistant Intranuclear Bacteria, Candidatus Berkiella cookevillensis and Candidatus Berkiella aquae.</title>
        <authorList>
            <person name="Mehari Y.T."/>
            <person name="Arivett B.A."/>
            <person name="Farone A.L."/>
            <person name="Gunderson J.H."/>
            <person name="Farone M.B."/>
        </authorList>
    </citation>
    <scope>NUCLEOTIDE SEQUENCE [LARGE SCALE GENOMIC DNA]</scope>
    <source>
        <strain evidence="11">CC99</strain>
    </source>
</reference>
<dbReference type="Pfam" id="PF13242">
    <property type="entry name" value="Hydrolase_like"/>
    <property type="match status" value="1"/>
</dbReference>
<evidence type="ECO:0000256" key="5">
    <source>
        <dbReference type="ARBA" id="ARBA00022801"/>
    </source>
</evidence>
<dbReference type="PANTHER" id="PTHR23133:SF2">
    <property type="entry name" value="IMIDAZOLEGLYCEROL-PHOSPHATE DEHYDRATASE"/>
    <property type="match status" value="1"/>
</dbReference>
<dbReference type="NCBIfam" id="TIGR01656">
    <property type="entry name" value="Histidinol-ppas"/>
    <property type="match status" value="1"/>
</dbReference>
<keyword evidence="6 10" id="KW-0460">Magnesium</keyword>
<dbReference type="EC" id="4.2.1.19" evidence="10"/>
<feature type="region of interest" description="Imidazoleglycerol-phosphate dehydratase" evidence="10">
    <location>
        <begin position="168"/>
        <end position="356"/>
    </location>
</feature>
<dbReference type="NCBIfam" id="NF002114">
    <property type="entry name" value="PRK00951.2-4"/>
    <property type="match status" value="1"/>
</dbReference>
<dbReference type="PANTHER" id="PTHR23133">
    <property type="entry name" value="IMIDAZOLEGLYCEROL-PHOSPHATE DEHYDRATASE HIS7"/>
    <property type="match status" value="1"/>
</dbReference>
<dbReference type="NCBIfam" id="NF003937">
    <property type="entry name" value="PRK05446.1"/>
    <property type="match status" value="1"/>
</dbReference>
<comment type="catalytic activity">
    <reaction evidence="10">
        <text>D-erythro-1-(imidazol-4-yl)glycerol 3-phosphate = 3-(imidazol-4-yl)-2-oxopropyl phosphate + H2O</text>
        <dbReference type="Rhea" id="RHEA:11040"/>
        <dbReference type="ChEBI" id="CHEBI:15377"/>
        <dbReference type="ChEBI" id="CHEBI:57766"/>
        <dbReference type="ChEBI" id="CHEBI:58278"/>
        <dbReference type="EC" id="4.2.1.19"/>
    </reaction>
</comment>
<dbReference type="InterPro" id="IPR006543">
    <property type="entry name" value="Histidinol-phos"/>
</dbReference>
<evidence type="ECO:0000256" key="1">
    <source>
        <dbReference type="ARBA" id="ARBA00005047"/>
    </source>
</evidence>
<evidence type="ECO:0000256" key="9">
    <source>
        <dbReference type="ARBA" id="ARBA00023268"/>
    </source>
</evidence>
<feature type="binding site" evidence="10">
    <location>
        <position position="130"/>
    </location>
    <ligand>
        <name>Mg(2+)</name>
        <dbReference type="ChEBI" id="CHEBI:18420"/>
    </ligand>
</feature>